<dbReference type="EMBL" id="JAPKFM010000019">
    <property type="protein sequence ID" value="MCX2965757.1"/>
    <property type="molecule type" value="Genomic_DNA"/>
</dbReference>
<dbReference type="GO" id="GO:0005737">
    <property type="term" value="C:cytoplasm"/>
    <property type="evidence" value="ECO:0007669"/>
    <property type="project" value="TreeGrafter"/>
</dbReference>
<evidence type="ECO:0000256" key="3">
    <source>
        <dbReference type="ARBA" id="ARBA00022827"/>
    </source>
</evidence>
<dbReference type="PRINTS" id="PR00368">
    <property type="entry name" value="FADPNR"/>
</dbReference>
<evidence type="ECO:0000259" key="5">
    <source>
        <dbReference type="Pfam" id="PF07992"/>
    </source>
</evidence>
<comment type="caution">
    <text evidence="7">The sequence shown here is derived from an EMBL/GenBank/DDBJ whole genome shotgun (WGS) entry which is preliminary data.</text>
</comment>
<dbReference type="AlphaFoldDB" id="A0A9X3I5H3"/>
<dbReference type="InterPro" id="IPR036188">
    <property type="entry name" value="FAD/NAD-bd_sf"/>
</dbReference>
<dbReference type="Gene3D" id="3.50.50.60">
    <property type="entry name" value="FAD/NAD(P)-binding domain"/>
    <property type="match status" value="2"/>
</dbReference>
<dbReference type="InterPro" id="IPR016156">
    <property type="entry name" value="FAD/NAD-linked_Rdtase_dimer_sf"/>
</dbReference>
<gene>
    <name evidence="7" type="ORF">OSB52_16845</name>
</gene>
<evidence type="ECO:0000256" key="1">
    <source>
        <dbReference type="ARBA" id="ARBA00001974"/>
    </source>
</evidence>
<dbReference type="InterPro" id="IPR050446">
    <property type="entry name" value="FAD-oxidoreductase/Apoptosis"/>
</dbReference>
<evidence type="ECO:0000256" key="4">
    <source>
        <dbReference type="ARBA" id="ARBA00023002"/>
    </source>
</evidence>
<dbReference type="PANTHER" id="PTHR43557:SF2">
    <property type="entry name" value="RIESKE DOMAIN-CONTAINING PROTEIN-RELATED"/>
    <property type="match status" value="1"/>
</dbReference>
<dbReference type="InterPro" id="IPR023753">
    <property type="entry name" value="FAD/NAD-binding_dom"/>
</dbReference>
<dbReference type="Proteomes" id="UP001143347">
    <property type="component" value="Unassembled WGS sequence"/>
</dbReference>
<organism evidence="7 8">
    <name type="scientific">Gordonia aquimaris</name>
    <dbReference type="NCBI Taxonomy" id="2984863"/>
    <lineage>
        <taxon>Bacteria</taxon>
        <taxon>Bacillati</taxon>
        <taxon>Actinomycetota</taxon>
        <taxon>Actinomycetes</taxon>
        <taxon>Mycobacteriales</taxon>
        <taxon>Gordoniaceae</taxon>
        <taxon>Gordonia</taxon>
    </lineage>
</organism>
<protein>
    <submittedName>
        <fullName evidence="7">FAD-dependent oxidoreductase</fullName>
    </submittedName>
</protein>
<name>A0A9X3I5H3_9ACTN</name>
<dbReference type="SUPFAM" id="SSF51905">
    <property type="entry name" value="FAD/NAD(P)-binding domain"/>
    <property type="match status" value="2"/>
</dbReference>
<reference evidence="7" key="1">
    <citation type="submission" date="2022-10" db="EMBL/GenBank/DDBJ databases">
        <title>WGS of marine actinomycetes from Thailand.</title>
        <authorList>
            <person name="Thawai C."/>
        </authorList>
    </citation>
    <scope>NUCLEOTIDE SEQUENCE</scope>
    <source>
        <strain evidence="7">SW21</strain>
    </source>
</reference>
<keyword evidence="4" id="KW-0560">Oxidoreductase</keyword>
<dbReference type="PRINTS" id="PR00411">
    <property type="entry name" value="PNDRDTASEI"/>
</dbReference>
<feature type="domain" description="FAD/NAD(P)-binding" evidence="5">
    <location>
        <begin position="5"/>
        <end position="301"/>
    </location>
</feature>
<dbReference type="Pfam" id="PF14759">
    <property type="entry name" value="Reductase_C"/>
    <property type="match status" value="1"/>
</dbReference>
<dbReference type="PANTHER" id="PTHR43557">
    <property type="entry name" value="APOPTOSIS-INDUCING FACTOR 1"/>
    <property type="match status" value="1"/>
</dbReference>
<keyword evidence="8" id="KW-1185">Reference proteome</keyword>
<dbReference type="InterPro" id="IPR028202">
    <property type="entry name" value="Reductase_C"/>
</dbReference>
<evidence type="ECO:0000259" key="6">
    <source>
        <dbReference type="Pfam" id="PF14759"/>
    </source>
</evidence>
<dbReference type="Pfam" id="PF07992">
    <property type="entry name" value="Pyr_redox_2"/>
    <property type="match status" value="1"/>
</dbReference>
<dbReference type="Gene3D" id="3.30.390.30">
    <property type="match status" value="1"/>
</dbReference>
<keyword evidence="3" id="KW-0274">FAD</keyword>
<keyword evidence="2" id="KW-0285">Flavoprotein</keyword>
<dbReference type="RefSeq" id="WP_266062803.1">
    <property type="nucleotide sequence ID" value="NZ_JAPKFM010000019.1"/>
</dbReference>
<dbReference type="SUPFAM" id="SSF55424">
    <property type="entry name" value="FAD/NAD-linked reductases, dimerisation (C-terminal) domain"/>
    <property type="match status" value="1"/>
</dbReference>
<feature type="domain" description="Reductase C-terminal" evidence="6">
    <location>
        <begin position="320"/>
        <end position="400"/>
    </location>
</feature>
<proteinExistence type="predicted"/>
<comment type="cofactor">
    <cofactor evidence="1">
        <name>FAD</name>
        <dbReference type="ChEBI" id="CHEBI:57692"/>
    </cofactor>
</comment>
<accession>A0A9X3I5H3</accession>
<dbReference type="GO" id="GO:0016651">
    <property type="term" value="F:oxidoreductase activity, acting on NAD(P)H"/>
    <property type="evidence" value="ECO:0007669"/>
    <property type="project" value="TreeGrafter"/>
</dbReference>
<evidence type="ECO:0000313" key="8">
    <source>
        <dbReference type="Proteomes" id="UP001143347"/>
    </source>
</evidence>
<evidence type="ECO:0000256" key="2">
    <source>
        <dbReference type="ARBA" id="ARBA00022630"/>
    </source>
</evidence>
<sequence>MTIQSVTVVGGGQVAAVLARTLRRRGFDGSITILGDERHLPYQRPPLSKEFLAGDGALEPLALLAPKWLANNDIDIRTSAHVTSLDAGGRTLTLADGSSMSADAIVLATGGRPRRLAGIADSARIHHLRTVDDAERLRATLGAGSRIAVVGGGFIGLEIAATATGLGAQVTVVEQEQTILERRLGPQMARYCADLHRSNGVRFHCGVGISDVDAGANGVRLVLTDGTVIDVDDVIVGVGIEPNVELAVDAGLAVGNGILVDSVGRTDAPGVYAAGDVAARFSDAAGRHVRVEHFDNANRQAAAVARAILGDQVVEDGPHWLWSDQYDRNLQFAGNTSTAEEIVVRGDMADHEFTAFYLTGGQLSGAFAVDRGEDIMAARELIGRSVDATALTDEDVDLWELGEEMVS</sequence>
<evidence type="ECO:0000313" key="7">
    <source>
        <dbReference type="EMBL" id="MCX2965757.1"/>
    </source>
</evidence>